<sequence length="304" mass="32115">MSRLRLVPFALAAAAALLVHPAPAAAQSIAVVVNGQPILSSEVQARLALLRLQSGGKGGTVQAAQDELIDEKLKVTEATRYGMAANPAQVDAAFASIAQRTKLTPEQFAKAIGQRGVSAQTLKSRIGAEMAWALLVRRKYAGQIASNDRNAAASAANAGQASNKAVQYTLRQVVFVLPKKATDAQATQRRAEAVAARGRFPGCDGAVAFAAALRDVAVKEPVVRSSGALGKDLADILSKVKIGGLTDPQRTDDGFEMIAVCERKDIADDSAFRAQSEDDGGKQLQAKAEQYLAQLRSRAIIERR</sequence>
<reference evidence="5" key="2">
    <citation type="submission" date="2023-01" db="EMBL/GenBank/DDBJ databases">
        <authorList>
            <person name="Sun Q."/>
            <person name="Evtushenko L."/>
        </authorList>
    </citation>
    <scope>NUCLEOTIDE SEQUENCE</scope>
    <source>
        <strain evidence="5">VKM B-2347</strain>
    </source>
</reference>
<dbReference type="EMBL" id="BSFI01000006">
    <property type="protein sequence ID" value="GLK67575.1"/>
    <property type="molecule type" value="Genomic_DNA"/>
</dbReference>
<protein>
    <submittedName>
        <fullName evidence="5">Molecular chaperone SurA</fullName>
    </submittedName>
</protein>
<gene>
    <name evidence="5" type="ORF">GCM10008179_12130</name>
</gene>
<evidence type="ECO:0000256" key="3">
    <source>
        <dbReference type="SAM" id="SignalP"/>
    </source>
</evidence>
<evidence type="ECO:0000259" key="4">
    <source>
        <dbReference type="Pfam" id="PF09312"/>
    </source>
</evidence>
<feature type="domain" description="SurA N-terminal" evidence="4">
    <location>
        <begin position="29"/>
        <end position="132"/>
    </location>
</feature>
<dbReference type="PANTHER" id="PTHR47637">
    <property type="entry name" value="CHAPERONE SURA"/>
    <property type="match status" value="1"/>
</dbReference>
<keyword evidence="1 3" id="KW-0732">Signal</keyword>
<feature type="chain" id="PRO_5040944992" evidence="3">
    <location>
        <begin position="27"/>
        <end position="304"/>
    </location>
</feature>
<proteinExistence type="predicted"/>
<dbReference type="GO" id="GO:0003755">
    <property type="term" value="F:peptidyl-prolyl cis-trans isomerase activity"/>
    <property type="evidence" value="ECO:0007669"/>
    <property type="project" value="UniProtKB-KW"/>
</dbReference>
<dbReference type="Pfam" id="PF09312">
    <property type="entry name" value="SurA_N"/>
    <property type="match status" value="1"/>
</dbReference>
<evidence type="ECO:0000256" key="2">
    <source>
        <dbReference type="ARBA" id="ARBA00023110"/>
    </source>
</evidence>
<keyword evidence="6" id="KW-1185">Reference proteome</keyword>
<keyword evidence="2" id="KW-0413">Isomerase</keyword>
<comment type="caution">
    <text evidence="5">The sequence shown here is derived from an EMBL/GenBank/DDBJ whole genome shotgun (WGS) entry which is preliminary data.</text>
</comment>
<dbReference type="RefSeq" id="WP_271167822.1">
    <property type="nucleotide sequence ID" value="NZ_BSFI01000006.1"/>
</dbReference>
<dbReference type="Proteomes" id="UP001143372">
    <property type="component" value="Unassembled WGS sequence"/>
</dbReference>
<feature type="signal peptide" evidence="3">
    <location>
        <begin position="1"/>
        <end position="26"/>
    </location>
</feature>
<organism evidence="5 6">
    <name type="scientific">Hansschlegelia plantiphila</name>
    <dbReference type="NCBI Taxonomy" id="374655"/>
    <lineage>
        <taxon>Bacteria</taxon>
        <taxon>Pseudomonadati</taxon>
        <taxon>Pseudomonadota</taxon>
        <taxon>Alphaproteobacteria</taxon>
        <taxon>Hyphomicrobiales</taxon>
        <taxon>Methylopilaceae</taxon>
        <taxon>Hansschlegelia</taxon>
    </lineage>
</organism>
<dbReference type="InterPro" id="IPR027304">
    <property type="entry name" value="Trigger_fact/SurA_dom_sf"/>
</dbReference>
<accession>A0A9W6IYL9</accession>
<evidence type="ECO:0000256" key="1">
    <source>
        <dbReference type="ARBA" id="ARBA00022729"/>
    </source>
</evidence>
<dbReference type="SUPFAM" id="SSF109998">
    <property type="entry name" value="Triger factor/SurA peptide-binding domain-like"/>
    <property type="match status" value="1"/>
</dbReference>
<reference evidence="5" key="1">
    <citation type="journal article" date="2014" name="Int. J. Syst. Evol. Microbiol.">
        <title>Complete genome sequence of Corynebacterium casei LMG S-19264T (=DSM 44701T), isolated from a smear-ripened cheese.</title>
        <authorList>
            <consortium name="US DOE Joint Genome Institute (JGI-PGF)"/>
            <person name="Walter F."/>
            <person name="Albersmeier A."/>
            <person name="Kalinowski J."/>
            <person name="Ruckert C."/>
        </authorList>
    </citation>
    <scope>NUCLEOTIDE SEQUENCE</scope>
    <source>
        <strain evidence="5">VKM B-2347</strain>
    </source>
</reference>
<evidence type="ECO:0000313" key="6">
    <source>
        <dbReference type="Proteomes" id="UP001143372"/>
    </source>
</evidence>
<dbReference type="PANTHER" id="PTHR47637:SF1">
    <property type="entry name" value="CHAPERONE SURA"/>
    <property type="match status" value="1"/>
</dbReference>
<evidence type="ECO:0000313" key="5">
    <source>
        <dbReference type="EMBL" id="GLK67575.1"/>
    </source>
</evidence>
<keyword evidence="2" id="KW-0697">Rotamase</keyword>
<dbReference type="InterPro" id="IPR015391">
    <property type="entry name" value="SurA_N"/>
</dbReference>
<dbReference type="Gene3D" id="1.10.4030.10">
    <property type="entry name" value="Porin chaperone SurA, peptide-binding domain"/>
    <property type="match status" value="1"/>
</dbReference>
<name>A0A9W6IYL9_9HYPH</name>
<dbReference type="AlphaFoldDB" id="A0A9W6IYL9"/>
<dbReference type="InterPro" id="IPR050280">
    <property type="entry name" value="OMP_Chaperone_SurA"/>
</dbReference>